<organism evidence="5 6">
    <name type="scientific">Barnesiella intestinihominis YIT 11860</name>
    <dbReference type="NCBI Taxonomy" id="742726"/>
    <lineage>
        <taxon>Bacteria</taxon>
        <taxon>Pseudomonadati</taxon>
        <taxon>Bacteroidota</taxon>
        <taxon>Bacteroidia</taxon>
        <taxon>Bacteroidales</taxon>
        <taxon>Barnesiellaceae</taxon>
        <taxon>Barnesiella</taxon>
    </lineage>
</organism>
<keyword evidence="6" id="KW-1185">Reference proteome</keyword>
<dbReference type="STRING" id="742726.HMPREF9448_02084"/>
<dbReference type="InterPro" id="IPR001950">
    <property type="entry name" value="SUI1"/>
</dbReference>
<dbReference type="EMBL" id="ADLE01000015">
    <property type="protein sequence ID" value="EJZ62733.1"/>
    <property type="molecule type" value="Genomic_DNA"/>
</dbReference>
<sequence length="114" mass="12856">MKKNNDWKDRLNVVYSTNPDFKFDNGEEDEPETLEPGKQQLRISLDKRNRNGKSVTLVTGFIGTAEDLKALAKKLKTKCGVGGSDKEGDILIQGDFRQKVLEILLSEGYRARII</sequence>
<dbReference type="PROSITE" id="PS50296">
    <property type="entry name" value="SUI1"/>
    <property type="match status" value="1"/>
</dbReference>
<reference evidence="5 6" key="1">
    <citation type="submission" date="2012-08" db="EMBL/GenBank/DDBJ databases">
        <title>The Genome Sequence of Barnesiella intestinihominis YIT 11860.</title>
        <authorList>
            <consortium name="The Broad Institute Genome Sequencing Platform"/>
            <person name="Earl A."/>
            <person name="Ward D."/>
            <person name="Feldgarden M."/>
            <person name="Gevers D."/>
            <person name="Morotomi M."/>
            <person name="Walker B."/>
            <person name="Young S.K."/>
            <person name="Zeng Q."/>
            <person name="Gargeya S."/>
            <person name="Fitzgerald M."/>
            <person name="Haas B."/>
            <person name="Abouelleil A."/>
            <person name="Alvarado L."/>
            <person name="Arachchi H.M."/>
            <person name="Berlin A.M."/>
            <person name="Chapman S.B."/>
            <person name="Goldberg J."/>
            <person name="Griggs A."/>
            <person name="Gujja S."/>
            <person name="Hansen M."/>
            <person name="Howarth C."/>
            <person name="Imamovic A."/>
            <person name="Larimer J."/>
            <person name="McCowen C."/>
            <person name="Montmayeur A."/>
            <person name="Murphy C."/>
            <person name="Neiman D."/>
            <person name="Pearson M."/>
            <person name="Priest M."/>
            <person name="Roberts A."/>
            <person name="Saif S."/>
            <person name="Shea T."/>
            <person name="Sisk P."/>
            <person name="Sykes S."/>
            <person name="Wortman J."/>
            <person name="Nusbaum C."/>
            <person name="Birren B."/>
        </authorList>
    </citation>
    <scope>NUCLEOTIDE SEQUENCE [LARGE SCALE GENOMIC DNA]</scope>
    <source>
        <strain evidence="5 6">YIT 11860</strain>
    </source>
</reference>
<evidence type="ECO:0000313" key="6">
    <source>
        <dbReference type="Proteomes" id="UP000006044"/>
    </source>
</evidence>
<dbReference type="Pfam" id="PF01253">
    <property type="entry name" value="SUI1"/>
    <property type="match status" value="1"/>
</dbReference>
<comment type="caution">
    <text evidence="5">The sequence shown here is derived from an EMBL/GenBank/DDBJ whole genome shotgun (WGS) entry which is preliminary data.</text>
</comment>
<evidence type="ECO:0000259" key="4">
    <source>
        <dbReference type="PROSITE" id="PS50296"/>
    </source>
</evidence>
<keyword evidence="3" id="KW-0648">Protein biosynthesis</keyword>
<dbReference type="GO" id="GO:0003729">
    <property type="term" value="F:mRNA binding"/>
    <property type="evidence" value="ECO:0007669"/>
    <property type="project" value="TreeGrafter"/>
</dbReference>
<dbReference type="OrthoDB" id="9792915at2"/>
<feature type="domain" description="SUI1" evidence="4">
    <location>
        <begin position="48"/>
        <end position="108"/>
    </location>
</feature>
<protein>
    <recommendedName>
        <fullName evidence="4">SUI1 domain-containing protein</fullName>
    </recommendedName>
</protein>
<dbReference type="GO" id="GO:0001731">
    <property type="term" value="P:formation of translation preinitiation complex"/>
    <property type="evidence" value="ECO:0007669"/>
    <property type="project" value="TreeGrafter"/>
</dbReference>
<dbReference type="PATRIC" id="fig|742726.3.peg.2175"/>
<dbReference type="InterPro" id="IPR050318">
    <property type="entry name" value="DENR/SUI1_TIF"/>
</dbReference>
<accession>K0WTK6</accession>
<proteinExistence type="inferred from homology"/>
<dbReference type="eggNOG" id="COG0023">
    <property type="taxonomic scope" value="Bacteria"/>
</dbReference>
<gene>
    <name evidence="5" type="ORF">HMPREF9448_02084</name>
</gene>
<dbReference type="InterPro" id="IPR036877">
    <property type="entry name" value="SUI1_dom_sf"/>
</dbReference>
<dbReference type="Proteomes" id="UP000006044">
    <property type="component" value="Unassembled WGS sequence"/>
</dbReference>
<dbReference type="RefSeq" id="WP_008862480.1">
    <property type="nucleotide sequence ID" value="NZ_CAXSYG010000012.1"/>
</dbReference>
<dbReference type="SUPFAM" id="SSF55159">
    <property type="entry name" value="eIF1-like"/>
    <property type="match status" value="1"/>
</dbReference>
<dbReference type="InterPro" id="IPR005872">
    <property type="entry name" value="SUI1_arc_bac"/>
</dbReference>
<dbReference type="GO" id="GO:0003743">
    <property type="term" value="F:translation initiation factor activity"/>
    <property type="evidence" value="ECO:0007669"/>
    <property type="project" value="InterPro"/>
</dbReference>
<dbReference type="GeneID" id="77849296"/>
<dbReference type="Gene3D" id="3.30.780.10">
    <property type="entry name" value="SUI1-like domain"/>
    <property type="match status" value="1"/>
</dbReference>
<dbReference type="GO" id="GO:0002188">
    <property type="term" value="P:translation reinitiation"/>
    <property type="evidence" value="ECO:0007669"/>
    <property type="project" value="TreeGrafter"/>
</dbReference>
<evidence type="ECO:0000256" key="1">
    <source>
        <dbReference type="ARBA" id="ARBA00005422"/>
    </source>
</evidence>
<evidence type="ECO:0000256" key="3">
    <source>
        <dbReference type="ARBA" id="ARBA00022917"/>
    </source>
</evidence>
<dbReference type="PIRSF" id="PIRSF037511">
    <property type="entry name" value="Transl_init_SUI1_pro"/>
    <property type="match status" value="1"/>
</dbReference>
<dbReference type="AlphaFoldDB" id="K0WTK6"/>
<evidence type="ECO:0000313" key="5">
    <source>
        <dbReference type="EMBL" id="EJZ62733.1"/>
    </source>
</evidence>
<comment type="similarity">
    <text evidence="1">Belongs to the SUI1 family.</text>
</comment>
<dbReference type="GO" id="GO:0006417">
    <property type="term" value="P:regulation of translation"/>
    <property type="evidence" value="ECO:0007669"/>
    <property type="project" value="UniProtKB-KW"/>
</dbReference>
<keyword evidence="2" id="KW-0810">Translation regulation</keyword>
<dbReference type="PANTHER" id="PTHR12789:SF0">
    <property type="entry name" value="DENSITY-REGULATED PROTEIN"/>
    <property type="match status" value="1"/>
</dbReference>
<evidence type="ECO:0000256" key="2">
    <source>
        <dbReference type="ARBA" id="ARBA00022845"/>
    </source>
</evidence>
<dbReference type="HOGENOM" id="CLU_082805_4_1_10"/>
<name>K0WTK6_9BACT</name>
<dbReference type="CDD" id="cd11567">
    <property type="entry name" value="YciH_like"/>
    <property type="match status" value="1"/>
</dbReference>
<dbReference type="PANTHER" id="PTHR12789">
    <property type="entry name" value="DENSITY-REGULATED PROTEIN HOMOLOG"/>
    <property type="match status" value="1"/>
</dbReference>